<sequence>MQQPVHNVGLISVDRKDTSANEGEECKFDRVMALQEEPVQITFLMPDCSTFSKKFKKGHTITVLKACLQDEYDLKQEETQLLLDGVVLLDPLSLTDFPRILKASAVDIQVRRACFCDAKSRK</sequence>
<dbReference type="PROSITE" id="PS50053">
    <property type="entry name" value="UBIQUITIN_2"/>
    <property type="match status" value="1"/>
</dbReference>
<dbReference type="SUPFAM" id="SSF54236">
    <property type="entry name" value="Ubiquitin-like"/>
    <property type="match status" value="1"/>
</dbReference>
<accession>A0A0P1AQ37</accession>
<reference evidence="3" key="1">
    <citation type="submission" date="2014-09" db="EMBL/GenBank/DDBJ databases">
        <authorList>
            <person name="Sharma Rahul"/>
            <person name="Thines Marco"/>
        </authorList>
    </citation>
    <scope>NUCLEOTIDE SEQUENCE [LARGE SCALE GENOMIC DNA]</scope>
</reference>
<name>A0A0P1AQ37_PLAHL</name>
<proteinExistence type="predicted"/>
<protein>
    <submittedName>
        <fullName evidence="2">Ubiquitin domain</fullName>
    </submittedName>
</protein>
<dbReference type="EMBL" id="CCYD01000667">
    <property type="protein sequence ID" value="CEG43484.1"/>
    <property type="molecule type" value="Genomic_DNA"/>
</dbReference>
<dbReference type="AlphaFoldDB" id="A0A0P1AQ37"/>
<evidence type="ECO:0000259" key="1">
    <source>
        <dbReference type="PROSITE" id="PS50053"/>
    </source>
</evidence>
<dbReference type="PANTHER" id="PTHR41749">
    <property type="entry name" value="UBIQUITIN-LIKE DOMAIN-CONTAINING PROTEIN"/>
    <property type="match status" value="1"/>
</dbReference>
<dbReference type="PANTHER" id="PTHR41749:SF1">
    <property type="entry name" value="UBIQUITIN-LIKE DOMAIN-CONTAINING PROTEIN"/>
    <property type="match status" value="1"/>
</dbReference>
<feature type="domain" description="Ubiquitin-like" evidence="1">
    <location>
        <begin position="39"/>
        <end position="97"/>
    </location>
</feature>
<dbReference type="RefSeq" id="XP_024579853.1">
    <property type="nucleotide sequence ID" value="XM_024729480.1"/>
</dbReference>
<dbReference type="Proteomes" id="UP000054928">
    <property type="component" value="Unassembled WGS sequence"/>
</dbReference>
<dbReference type="InterPro" id="IPR029071">
    <property type="entry name" value="Ubiquitin-like_domsf"/>
</dbReference>
<dbReference type="InterPro" id="IPR000626">
    <property type="entry name" value="Ubiquitin-like_dom"/>
</dbReference>
<dbReference type="OrthoDB" id="409180at2759"/>
<evidence type="ECO:0000313" key="3">
    <source>
        <dbReference type="Proteomes" id="UP000054928"/>
    </source>
</evidence>
<organism evidence="2 3">
    <name type="scientific">Plasmopara halstedii</name>
    <name type="common">Downy mildew of sunflower</name>
    <dbReference type="NCBI Taxonomy" id="4781"/>
    <lineage>
        <taxon>Eukaryota</taxon>
        <taxon>Sar</taxon>
        <taxon>Stramenopiles</taxon>
        <taxon>Oomycota</taxon>
        <taxon>Peronosporomycetes</taxon>
        <taxon>Peronosporales</taxon>
        <taxon>Peronosporaceae</taxon>
        <taxon>Plasmopara</taxon>
    </lineage>
</organism>
<evidence type="ECO:0000313" key="2">
    <source>
        <dbReference type="EMBL" id="CEG43484.1"/>
    </source>
</evidence>
<dbReference type="GeneID" id="36408732"/>
<dbReference type="OMA" id="PYTITDY"/>
<keyword evidence="3" id="KW-1185">Reference proteome</keyword>